<organism evidence="1 2">
    <name type="scientific">Pseudomonas chlororaphis</name>
    <dbReference type="NCBI Taxonomy" id="587753"/>
    <lineage>
        <taxon>Bacteria</taxon>
        <taxon>Pseudomonadati</taxon>
        <taxon>Pseudomonadota</taxon>
        <taxon>Gammaproteobacteria</taxon>
        <taxon>Pseudomonadales</taxon>
        <taxon>Pseudomonadaceae</taxon>
        <taxon>Pseudomonas</taxon>
    </lineage>
</organism>
<proteinExistence type="predicted"/>
<dbReference type="AlphaFoldDB" id="A0A0A6DD50"/>
<accession>A0A0A6DD50</accession>
<gene>
    <name evidence="1" type="ORF">NZ35_16375</name>
</gene>
<dbReference type="EMBL" id="JSFK01000015">
    <property type="protein sequence ID" value="KHA72459.1"/>
    <property type="molecule type" value="Genomic_DNA"/>
</dbReference>
<protein>
    <submittedName>
        <fullName evidence="1">Uncharacterized protein</fullName>
    </submittedName>
</protein>
<evidence type="ECO:0000313" key="2">
    <source>
        <dbReference type="Proteomes" id="UP000030564"/>
    </source>
</evidence>
<sequence length="99" mass="10477">MDSSVFEQTEFLLRATIAGTGGLAQQILTDATIPGVTALAAHQLTEAALRSHHAITRRLFEQAASKVFGVMTVAQARAVEQPFGNANGKSLGRGNRKSL</sequence>
<evidence type="ECO:0000313" key="1">
    <source>
        <dbReference type="EMBL" id="KHA72459.1"/>
    </source>
</evidence>
<reference evidence="1 2" key="1">
    <citation type="submission" date="2014-10" db="EMBL/GenBank/DDBJ databases">
        <title>Draft genome sequence of Pseudomonas chlororaphis EA105.</title>
        <authorList>
            <person name="McCully L.M."/>
            <person name="Bitzer A.S."/>
            <person name="Spence C."/>
            <person name="Bais H."/>
            <person name="Silby M.W."/>
        </authorList>
    </citation>
    <scope>NUCLEOTIDE SEQUENCE [LARGE SCALE GENOMIC DNA]</scope>
    <source>
        <strain evidence="1 2">EA105</strain>
    </source>
</reference>
<name>A0A0A6DD50_9PSED</name>
<dbReference type="Proteomes" id="UP000030564">
    <property type="component" value="Unassembled WGS sequence"/>
</dbReference>
<comment type="caution">
    <text evidence="1">The sequence shown here is derived from an EMBL/GenBank/DDBJ whole genome shotgun (WGS) entry which is preliminary data.</text>
</comment>